<proteinExistence type="predicted"/>
<organism evidence="1 2">
    <name type="scientific">Rousettus aegyptiacus</name>
    <name type="common">Egyptian fruit bat</name>
    <name type="synonym">Pteropus aegyptiacus</name>
    <dbReference type="NCBI Taxonomy" id="9407"/>
    <lineage>
        <taxon>Eukaryota</taxon>
        <taxon>Metazoa</taxon>
        <taxon>Chordata</taxon>
        <taxon>Craniata</taxon>
        <taxon>Vertebrata</taxon>
        <taxon>Euteleostomi</taxon>
        <taxon>Mammalia</taxon>
        <taxon>Eutheria</taxon>
        <taxon>Laurasiatheria</taxon>
        <taxon>Chiroptera</taxon>
        <taxon>Yinpterochiroptera</taxon>
        <taxon>Pteropodoidea</taxon>
        <taxon>Pteropodidae</taxon>
        <taxon>Rousettinae</taxon>
        <taxon>Rousettus</taxon>
    </lineage>
</organism>
<comment type="caution">
    <text evidence="1">The sequence shown here is derived from an EMBL/GenBank/DDBJ whole genome shotgun (WGS) entry which is preliminary data.</text>
</comment>
<protein>
    <recommendedName>
        <fullName evidence="3">DDE-1 domain-containing protein</fullName>
    </recommendedName>
</protein>
<dbReference type="EMBL" id="JACASE010000010">
    <property type="protein sequence ID" value="KAF6431633.1"/>
    <property type="molecule type" value="Genomic_DNA"/>
</dbReference>
<name>A0A7J8E8C0_ROUAE</name>
<dbReference type="Proteomes" id="UP000593571">
    <property type="component" value="Unassembled WGS sequence"/>
</dbReference>
<reference evidence="1 2" key="1">
    <citation type="journal article" date="2020" name="Nature">
        <title>Six reference-quality genomes reveal evolution of bat adaptations.</title>
        <authorList>
            <person name="Jebb D."/>
            <person name="Huang Z."/>
            <person name="Pippel M."/>
            <person name="Hughes G.M."/>
            <person name="Lavrichenko K."/>
            <person name="Devanna P."/>
            <person name="Winkler S."/>
            <person name="Jermiin L.S."/>
            <person name="Skirmuntt E.C."/>
            <person name="Katzourakis A."/>
            <person name="Burkitt-Gray L."/>
            <person name="Ray D.A."/>
            <person name="Sullivan K.A.M."/>
            <person name="Roscito J.G."/>
            <person name="Kirilenko B.M."/>
            <person name="Davalos L.M."/>
            <person name="Corthals A.P."/>
            <person name="Power M.L."/>
            <person name="Jones G."/>
            <person name="Ransome R.D."/>
            <person name="Dechmann D.K.N."/>
            <person name="Locatelli A.G."/>
            <person name="Puechmaille S.J."/>
            <person name="Fedrigo O."/>
            <person name="Jarvis E.D."/>
            <person name="Hiller M."/>
            <person name="Vernes S.C."/>
            <person name="Myers E.W."/>
            <person name="Teeling E.C."/>
        </authorList>
    </citation>
    <scope>NUCLEOTIDE SEQUENCE [LARGE SCALE GENOMIC DNA]</scope>
    <source>
        <strain evidence="1">MRouAeg1</strain>
        <tissue evidence="1">Muscle</tissue>
    </source>
</reference>
<evidence type="ECO:0000313" key="2">
    <source>
        <dbReference type="Proteomes" id="UP000593571"/>
    </source>
</evidence>
<sequence length="123" mass="13826">MSFKERSHLHNIKLHGEATSADVEAAASYPKGLAKVINEDGCTEQQIFYGDATTFYWKNTPSRIFIAREKSMPTFKSSRNRLTLFLGAHAAGDLKLKPIFIHHTRNPGACENYTKSTLHVLCE</sequence>
<keyword evidence="2" id="KW-1185">Reference proteome</keyword>
<gene>
    <name evidence="1" type="ORF">HJG63_008144</name>
</gene>
<evidence type="ECO:0008006" key="3">
    <source>
        <dbReference type="Google" id="ProtNLM"/>
    </source>
</evidence>
<accession>A0A7J8E8C0</accession>
<evidence type="ECO:0000313" key="1">
    <source>
        <dbReference type="EMBL" id="KAF6431633.1"/>
    </source>
</evidence>
<dbReference type="AlphaFoldDB" id="A0A7J8E8C0"/>